<protein>
    <submittedName>
        <fullName evidence="2">MBL fold metallo-hydrolase</fullName>
    </submittedName>
</protein>
<dbReference type="InterPro" id="IPR036866">
    <property type="entry name" value="RibonucZ/Hydroxyglut_hydro"/>
</dbReference>
<accession>A0ABW6RJJ5</accession>
<dbReference type="Gene3D" id="3.60.15.10">
    <property type="entry name" value="Ribonuclease Z/Hydroxyacylglutathione hydrolase-like"/>
    <property type="match status" value="1"/>
</dbReference>
<keyword evidence="3" id="KW-1185">Reference proteome</keyword>
<proteinExistence type="predicted"/>
<reference evidence="2 3" key="1">
    <citation type="submission" date="2024-10" db="EMBL/GenBank/DDBJ databases">
        <title>The Natural Products Discovery Center: Release of the First 8490 Sequenced Strains for Exploring Actinobacteria Biosynthetic Diversity.</title>
        <authorList>
            <person name="Kalkreuter E."/>
            <person name="Kautsar S.A."/>
            <person name="Yang D."/>
            <person name="Bader C.D."/>
            <person name="Teijaro C.N."/>
            <person name="Fluegel L."/>
            <person name="Davis C.M."/>
            <person name="Simpson J.R."/>
            <person name="Lauterbach L."/>
            <person name="Steele A.D."/>
            <person name="Gui C."/>
            <person name="Meng S."/>
            <person name="Li G."/>
            <person name="Viehrig K."/>
            <person name="Ye F."/>
            <person name="Su P."/>
            <person name="Kiefer A.F."/>
            <person name="Nichols A."/>
            <person name="Cepeda A.J."/>
            <person name="Yan W."/>
            <person name="Fan B."/>
            <person name="Jiang Y."/>
            <person name="Adhikari A."/>
            <person name="Zheng C.-J."/>
            <person name="Schuster L."/>
            <person name="Cowan T.M."/>
            <person name="Smanski M.J."/>
            <person name="Chevrette M.G."/>
            <person name="De Carvalho L.P.S."/>
            <person name="Shen B."/>
        </authorList>
    </citation>
    <scope>NUCLEOTIDE SEQUENCE [LARGE SCALE GENOMIC DNA]</scope>
    <source>
        <strain evidence="2 3">NPDC003029</strain>
    </source>
</reference>
<dbReference type="Pfam" id="PF00753">
    <property type="entry name" value="Lactamase_B"/>
    <property type="match status" value="1"/>
</dbReference>
<comment type="caution">
    <text evidence="2">The sequence shown here is derived from an EMBL/GenBank/DDBJ whole genome shotgun (WGS) entry which is preliminary data.</text>
</comment>
<gene>
    <name evidence="2" type="ORF">ACFYWW_21975</name>
</gene>
<organism evidence="2 3">
    <name type="scientific">Streptomyces flavidovirens</name>
    <dbReference type="NCBI Taxonomy" id="67298"/>
    <lineage>
        <taxon>Bacteria</taxon>
        <taxon>Bacillati</taxon>
        <taxon>Actinomycetota</taxon>
        <taxon>Actinomycetes</taxon>
        <taxon>Kitasatosporales</taxon>
        <taxon>Streptomycetaceae</taxon>
        <taxon>Streptomyces</taxon>
    </lineage>
</organism>
<feature type="domain" description="Metallo-beta-lactamase" evidence="1">
    <location>
        <begin position="79"/>
        <end position="140"/>
    </location>
</feature>
<sequence>MCDLVAQVLGQGDSLPDSGRRRFLQALGATAAAGGLVAAGARPAAARSVQRRPEADRHRTRLVLLGTAGGPAWIDGARCGVSSAVVHRGRVHLVDLGAGSQQRLVQSGLGGRSGLGSSLSAVRAVFLTHLHSDHVTDWPAARLLRPADRRRGPASAPRG</sequence>
<name>A0ABW6RJJ5_9ACTN</name>
<dbReference type="Proteomes" id="UP001601976">
    <property type="component" value="Unassembled WGS sequence"/>
</dbReference>
<dbReference type="InterPro" id="IPR001279">
    <property type="entry name" value="Metallo-B-lactamas"/>
</dbReference>
<dbReference type="PROSITE" id="PS51318">
    <property type="entry name" value="TAT"/>
    <property type="match status" value="1"/>
</dbReference>
<evidence type="ECO:0000313" key="3">
    <source>
        <dbReference type="Proteomes" id="UP001601976"/>
    </source>
</evidence>
<dbReference type="RefSeq" id="WP_387896529.1">
    <property type="nucleotide sequence ID" value="NZ_JBIAPK010000006.1"/>
</dbReference>
<dbReference type="InterPro" id="IPR006311">
    <property type="entry name" value="TAT_signal"/>
</dbReference>
<evidence type="ECO:0000259" key="1">
    <source>
        <dbReference type="Pfam" id="PF00753"/>
    </source>
</evidence>
<dbReference type="SUPFAM" id="SSF56281">
    <property type="entry name" value="Metallo-hydrolase/oxidoreductase"/>
    <property type="match status" value="1"/>
</dbReference>
<evidence type="ECO:0000313" key="2">
    <source>
        <dbReference type="EMBL" id="MFF3341367.1"/>
    </source>
</evidence>
<dbReference type="EMBL" id="JBIAPK010000006">
    <property type="protein sequence ID" value="MFF3341367.1"/>
    <property type="molecule type" value="Genomic_DNA"/>
</dbReference>